<dbReference type="GO" id="GO:0016747">
    <property type="term" value="F:acyltransferase activity, transferring groups other than amino-acyl groups"/>
    <property type="evidence" value="ECO:0007669"/>
    <property type="project" value="InterPro"/>
</dbReference>
<dbReference type="Pfam" id="PF00583">
    <property type="entry name" value="Acetyltransf_1"/>
    <property type="match status" value="1"/>
</dbReference>
<keyword evidence="1 4" id="KW-0808">Transferase</keyword>
<name>A0A3S0QZL6_9GAMM</name>
<protein>
    <submittedName>
        <fullName evidence="4">GNAT family N-acetyltransferase</fullName>
    </submittedName>
</protein>
<dbReference type="CDD" id="cd04301">
    <property type="entry name" value="NAT_SF"/>
    <property type="match status" value="1"/>
</dbReference>
<comment type="caution">
    <text evidence="4">The sequence shown here is derived from an EMBL/GenBank/DDBJ whole genome shotgun (WGS) entry which is preliminary data.</text>
</comment>
<dbReference type="AlphaFoldDB" id="A0A3S0QZL6"/>
<evidence type="ECO:0000313" key="4">
    <source>
        <dbReference type="EMBL" id="RTQ99864.1"/>
    </source>
</evidence>
<organism evidence="4 5">
    <name type="scientific">Halomonas nitroreducens</name>
    <dbReference type="NCBI Taxonomy" id="447425"/>
    <lineage>
        <taxon>Bacteria</taxon>
        <taxon>Pseudomonadati</taxon>
        <taxon>Pseudomonadota</taxon>
        <taxon>Gammaproteobacteria</taxon>
        <taxon>Oceanospirillales</taxon>
        <taxon>Halomonadaceae</taxon>
        <taxon>Halomonas</taxon>
    </lineage>
</organism>
<dbReference type="InterPro" id="IPR016181">
    <property type="entry name" value="Acyl_CoA_acyltransferase"/>
</dbReference>
<reference evidence="4 5" key="1">
    <citation type="submission" date="2018-12" db="EMBL/GenBank/DDBJ databases">
        <authorList>
            <person name="Yu L."/>
        </authorList>
    </citation>
    <scope>NUCLEOTIDE SEQUENCE [LARGE SCALE GENOMIC DNA]</scope>
    <source>
        <strain evidence="4 5">11S</strain>
    </source>
</reference>
<dbReference type="Proteomes" id="UP000267400">
    <property type="component" value="Unassembled WGS sequence"/>
</dbReference>
<evidence type="ECO:0000313" key="5">
    <source>
        <dbReference type="Proteomes" id="UP000267400"/>
    </source>
</evidence>
<dbReference type="OrthoDB" id="5292888at2"/>
<keyword evidence="2" id="KW-0012">Acyltransferase</keyword>
<accession>A0A3S0QZL6</accession>
<evidence type="ECO:0000256" key="2">
    <source>
        <dbReference type="ARBA" id="ARBA00023315"/>
    </source>
</evidence>
<dbReference type="PANTHER" id="PTHR43877">
    <property type="entry name" value="AMINOALKYLPHOSPHONATE N-ACETYLTRANSFERASE-RELATED-RELATED"/>
    <property type="match status" value="1"/>
</dbReference>
<dbReference type="RefSeq" id="WP_126486149.1">
    <property type="nucleotide sequence ID" value="NZ_RXNS01000018.1"/>
</dbReference>
<feature type="domain" description="N-acetyltransferase" evidence="3">
    <location>
        <begin position="9"/>
        <end position="176"/>
    </location>
</feature>
<dbReference type="Gene3D" id="3.40.630.30">
    <property type="match status" value="1"/>
</dbReference>
<gene>
    <name evidence="4" type="ORF">EKG36_16665</name>
</gene>
<dbReference type="PROSITE" id="PS51186">
    <property type="entry name" value="GNAT"/>
    <property type="match status" value="1"/>
</dbReference>
<evidence type="ECO:0000259" key="3">
    <source>
        <dbReference type="PROSITE" id="PS51186"/>
    </source>
</evidence>
<proteinExistence type="predicted"/>
<dbReference type="InterPro" id="IPR050832">
    <property type="entry name" value="Bact_Acetyltransf"/>
</dbReference>
<keyword evidence="5" id="KW-1185">Reference proteome</keyword>
<evidence type="ECO:0000256" key="1">
    <source>
        <dbReference type="ARBA" id="ARBA00022679"/>
    </source>
</evidence>
<dbReference type="SUPFAM" id="SSF55729">
    <property type="entry name" value="Acyl-CoA N-acyltransferases (Nat)"/>
    <property type="match status" value="1"/>
</dbReference>
<sequence>MPFVRGPAAVIRDAGPRDARDIARIHVGAWHDAYAGIVPDGFLRRLSVARFTRRWLASLAATPGGTLVATAPGGRVVGWVAMGPSRDKDAAEAGEVYALYLRAEQWGRGVGRALLAAAERRLAGDGHRLASLWVLEANQRARRFYARVGYSPDGRRETIRIGGKALHELRYRKPLR</sequence>
<dbReference type="EMBL" id="RXNS01000018">
    <property type="protein sequence ID" value="RTQ99864.1"/>
    <property type="molecule type" value="Genomic_DNA"/>
</dbReference>
<dbReference type="InterPro" id="IPR000182">
    <property type="entry name" value="GNAT_dom"/>
</dbReference>
<dbReference type="PANTHER" id="PTHR43877:SF2">
    <property type="entry name" value="AMINOALKYLPHOSPHONATE N-ACETYLTRANSFERASE-RELATED"/>
    <property type="match status" value="1"/>
</dbReference>